<protein>
    <submittedName>
        <fullName evidence="10">Methionine ABC transporter permease MetI</fullName>
    </submittedName>
</protein>
<evidence type="ECO:0000313" key="11">
    <source>
        <dbReference type="Proteomes" id="UP000436483"/>
    </source>
</evidence>
<dbReference type="PANTHER" id="PTHR30450">
    <property type="entry name" value="ABC TRANSPORTER PERMEASE"/>
    <property type="match status" value="1"/>
</dbReference>
<feature type="transmembrane region" description="Helical" evidence="8">
    <location>
        <begin position="17"/>
        <end position="39"/>
    </location>
</feature>
<proteinExistence type="inferred from homology"/>
<evidence type="ECO:0000256" key="1">
    <source>
        <dbReference type="ARBA" id="ARBA00004651"/>
    </source>
</evidence>
<dbReference type="Gene3D" id="1.10.3720.10">
    <property type="entry name" value="MetI-like"/>
    <property type="match status" value="1"/>
</dbReference>
<evidence type="ECO:0000256" key="4">
    <source>
        <dbReference type="ARBA" id="ARBA00022475"/>
    </source>
</evidence>
<dbReference type="OrthoDB" id="9793490at2"/>
<dbReference type="InterPro" id="IPR051322">
    <property type="entry name" value="AA_ABC_Transporter_Permease"/>
</dbReference>
<keyword evidence="4" id="KW-1003">Cell membrane</keyword>
<evidence type="ECO:0000256" key="5">
    <source>
        <dbReference type="ARBA" id="ARBA00022692"/>
    </source>
</evidence>
<dbReference type="Pfam" id="PF00528">
    <property type="entry name" value="BPD_transp_1"/>
    <property type="match status" value="1"/>
</dbReference>
<sequence length="221" mass="23108">MSPEMIRLIASSTGETLYMVAVSALIATLFGLPLGVFLATSGKGELFAAPWVNRVLGVIVNATRSTPFIILVVAIIPFTRLIAGTSIGTNAAIVPLTIAAAPFIARLIEGAIREVDQGLVEAARAFGASPLQIVLKVLIPEALPGIVLGLTLAIVSLLGFSAMVGAVGGGGLGDLGIRYGYQRFMPEMMLAVVLVLIVLVQAVQSIGDRLARRLNKRIRHG</sequence>
<evidence type="ECO:0000256" key="8">
    <source>
        <dbReference type="RuleBase" id="RU363032"/>
    </source>
</evidence>
<dbReference type="NCBIfam" id="NF008049">
    <property type="entry name" value="PRK10782.1"/>
    <property type="match status" value="1"/>
</dbReference>
<comment type="similarity">
    <text evidence="2">Belongs to the binding-protein-dependent transport system permease family. CysTW subfamily.</text>
</comment>
<dbReference type="InterPro" id="IPR000515">
    <property type="entry name" value="MetI-like"/>
</dbReference>
<evidence type="ECO:0000256" key="2">
    <source>
        <dbReference type="ARBA" id="ARBA00007069"/>
    </source>
</evidence>
<feature type="transmembrane region" description="Helical" evidence="8">
    <location>
        <begin position="51"/>
        <end position="76"/>
    </location>
</feature>
<evidence type="ECO:0000256" key="6">
    <source>
        <dbReference type="ARBA" id="ARBA00022989"/>
    </source>
</evidence>
<keyword evidence="7 8" id="KW-0472">Membrane</keyword>
<dbReference type="EMBL" id="WURB01000033">
    <property type="protein sequence ID" value="MXQ14386.1"/>
    <property type="molecule type" value="Genomic_DNA"/>
</dbReference>
<dbReference type="GO" id="GO:0048473">
    <property type="term" value="P:D-methionine transmembrane transport"/>
    <property type="evidence" value="ECO:0007669"/>
    <property type="project" value="TreeGrafter"/>
</dbReference>
<evidence type="ECO:0000313" key="10">
    <source>
        <dbReference type="EMBL" id="MXQ14386.1"/>
    </source>
</evidence>
<reference evidence="10 11" key="1">
    <citation type="submission" date="2019-12" db="EMBL/GenBank/DDBJ databases">
        <authorList>
            <person name="Yuan C.-G."/>
        </authorList>
    </citation>
    <scope>NUCLEOTIDE SEQUENCE [LARGE SCALE GENOMIC DNA]</scope>
    <source>
        <strain evidence="10 11">KCTC 23863</strain>
    </source>
</reference>
<feature type="transmembrane region" description="Helical" evidence="8">
    <location>
        <begin position="82"/>
        <end position="105"/>
    </location>
</feature>
<comment type="caution">
    <text evidence="10">The sequence shown here is derived from an EMBL/GenBank/DDBJ whole genome shotgun (WGS) entry which is preliminary data.</text>
</comment>
<keyword evidence="11" id="KW-1185">Reference proteome</keyword>
<name>A0A7X3MWA9_9HYPH</name>
<keyword evidence="5 8" id="KW-0812">Transmembrane</keyword>
<keyword evidence="3 8" id="KW-0813">Transport</keyword>
<evidence type="ECO:0000259" key="9">
    <source>
        <dbReference type="PROSITE" id="PS50928"/>
    </source>
</evidence>
<feature type="domain" description="ABC transmembrane type-1" evidence="9">
    <location>
        <begin position="13"/>
        <end position="207"/>
    </location>
</feature>
<dbReference type="CDD" id="cd06261">
    <property type="entry name" value="TM_PBP2"/>
    <property type="match status" value="1"/>
</dbReference>
<evidence type="ECO:0000256" key="3">
    <source>
        <dbReference type="ARBA" id="ARBA00022448"/>
    </source>
</evidence>
<feature type="transmembrane region" description="Helical" evidence="8">
    <location>
        <begin position="188"/>
        <end position="207"/>
    </location>
</feature>
<dbReference type="Proteomes" id="UP000436483">
    <property type="component" value="Unassembled WGS sequence"/>
</dbReference>
<keyword evidence="6 8" id="KW-1133">Transmembrane helix</keyword>
<dbReference type="PROSITE" id="PS50928">
    <property type="entry name" value="ABC_TM1"/>
    <property type="match status" value="1"/>
</dbReference>
<evidence type="ECO:0000256" key="7">
    <source>
        <dbReference type="ARBA" id="ARBA00023136"/>
    </source>
</evidence>
<gene>
    <name evidence="10" type="primary">metI</name>
    <name evidence="10" type="ORF">GR328_23635</name>
</gene>
<dbReference type="FunFam" id="1.10.3720.10:FF:000002">
    <property type="entry name" value="D-methionine ABC transporter permease MetI"/>
    <property type="match status" value="1"/>
</dbReference>
<dbReference type="GO" id="GO:0005886">
    <property type="term" value="C:plasma membrane"/>
    <property type="evidence" value="ECO:0007669"/>
    <property type="project" value="UniProtKB-SubCell"/>
</dbReference>
<dbReference type="SUPFAM" id="SSF161098">
    <property type="entry name" value="MetI-like"/>
    <property type="match status" value="1"/>
</dbReference>
<comment type="subcellular location">
    <subcellularLocation>
        <location evidence="1 8">Cell membrane</location>
        <topology evidence="1 8">Multi-pass membrane protein</topology>
    </subcellularLocation>
</comment>
<dbReference type="RefSeq" id="WP_160888114.1">
    <property type="nucleotide sequence ID" value="NZ_WURB01000033.1"/>
</dbReference>
<organism evidence="10 11">
    <name type="scientific">Microvirga makkahensis</name>
    <dbReference type="NCBI Taxonomy" id="1128670"/>
    <lineage>
        <taxon>Bacteria</taxon>
        <taxon>Pseudomonadati</taxon>
        <taxon>Pseudomonadota</taxon>
        <taxon>Alphaproteobacteria</taxon>
        <taxon>Hyphomicrobiales</taxon>
        <taxon>Methylobacteriaceae</taxon>
        <taxon>Microvirga</taxon>
    </lineage>
</organism>
<dbReference type="PANTHER" id="PTHR30450:SF1">
    <property type="entry name" value="D-METHIONINE TRANSPORT SYSTEM PERMEASE PROTEIN METI-RELATED"/>
    <property type="match status" value="1"/>
</dbReference>
<dbReference type="InterPro" id="IPR035906">
    <property type="entry name" value="MetI-like_sf"/>
</dbReference>
<reference evidence="10 11" key="2">
    <citation type="submission" date="2020-01" db="EMBL/GenBank/DDBJ databases">
        <title>Microvirga sp. nov., an arsenate reduction bacterium isolated from Tibet hotspring sediments.</title>
        <authorList>
            <person name="Xian W.-D."/>
            <person name="Li W.-J."/>
        </authorList>
    </citation>
    <scope>NUCLEOTIDE SEQUENCE [LARGE SCALE GENOMIC DNA]</scope>
    <source>
        <strain evidence="10 11">KCTC 23863</strain>
    </source>
</reference>
<dbReference type="AlphaFoldDB" id="A0A7X3MWA9"/>
<feature type="transmembrane region" description="Helical" evidence="8">
    <location>
        <begin position="146"/>
        <end position="168"/>
    </location>
</feature>
<accession>A0A7X3MWA9</accession>